<dbReference type="EMBL" id="KQ459302">
    <property type="protein sequence ID" value="KPJ01759.1"/>
    <property type="molecule type" value="Genomic_DNA"/>
</dbReference>
<feature type="region of interest" description="Disordered" evidence="1">
    <location>
        <begin position="25"/>
        <end position="70"/>
    </location>
</feature>
<dbReference type="Proteomes" id="UP000053268">
    <property type="component" value="Unassembled WGS sequence"/>
</dbReference>
<name>A0A194Q8N3_PAPXU</name>
<keyword evidence="3" id="KW-1185">Reference proteome</keyword>
<gene>
    <name evidence="2" type="ORF">RR46_06055</name>
</gene>
<protein>
    <submittedName>
        <fullName evidence="2">Uncharacterized protein</fullName>
    </submittedName>
</protein>
<evidence type="ECO:0000313" key="2">
    <source>
        <dbReference type="EMBL" id="KPJ01759.1"/>
    </source>
</evidence>
<proteinExistence type="predicted"/>
<sequence length="139" mass="14265">MKANGSRREEKGGKNITEKIRCVPRSGAERKTVGRRGGGRGWAGARGARGGGRCGAGRARAGSGTRTLGSAPLGIAIGTLGTRPRCFSRADADRAARSRHVSAPTLYVQSAQVSAPEHNRASAPAADLRDGPDPHAAQG</sequence>
<feature type="compositionally biased region" description="Gly residues" evidence="1">
    <location>
        <begin position="39"/>
        <end position="55"/>
    </location>
</feature>
<reference evidence="2 3" key="1">
    <citation type="journal article" date="2015" name="Nat. Commun.">
        <title>Outbred genome sequencing and CRISPR/Cas9 gene editing in butterflies.</title>
        <authorList>
            <person name="Li X."/>
            <person name="Fan D."/>
            <person name="Zhang W."/>
            <person name="Liu G."/>
            <person name="Zhang L."/>
            <person name="Zhao L."/>
            <person name="Fang X."/>
            <person name="Chen L."/>
            <person name="Dong Y."/>
            <person name="Chen Y."/>
            <person name="Ding Y."/>
            <person name="Zhao R."/>
            <person name="Feng M."/>
            <person name="Zhu Y."/>
            <person name="Feng Y."/>
            <person name="Jiang X."/>
            <person name="Zhu D."/>
            <person name="Xiang H."/>
            <person name="Feng X."/>
            <person name="Li S."/>
            <person name="Wang J."/>
            <person name="Zhang G."/>
            <person name="Kronforst M.R."/>
            <person name="Wang W."/>
        </authorList>
    </citation>
    <scope>NUCLEOTIDE SEQUENCE [LARGE SCALE GENOMIC DNA]</scope>
    <source>
        <strain evidence="2">Ya'a_city_454_Px</strain>
        <tissue evidence="2">Whole body</tissue>
    </source>
</reference>
<evidence type="ECO:0000313" key="3">
    <source>
        <dbReference type="Proteomes" id="UP000053268"/>
    </source>
</evidence>
<accession>A0A194Q8N3</accession>
<feature type="region of interest" description="Disordered" evidence="1">
    <location>
        <begin position="110"/>
        <end position="139"/>
    </location>
</feature>
<evidence type="ECO:0000256" key="1">
    <source>
        <dbReference type="SAM" id="MobiDB-lite"/>
    </source>
</evidence>
<dbReference type="AlphaFoldDB" id="A0A194Q8N3"/>
<organism evidence="2 3">
    <name type="scientific">Papilio xuthus</name>
    <name type="common">Asian swallowtail butterfly</name>
    <dbReference type="NCBI Taxonomy" id="66420"/>
    <lineage>
        <taxon>Eukaryota</taxon>
        <taxon>Metazoa</taxon>
        <taxon>Ecdysozoa</taxon>
        <taxon>Arthropoda</taxon>
        <taxon>Hexapoda</taxon>
        <taxon>Insecta</taxon>
        <taxon>Pterygota</taxon>
        <taxon>Neoptera</taxon>
        <taxon>Endopterygota</taxon>
        <taxon>Lepidoptera</taxon>
        <taxon>Glossata</taxon>
        <taxon>Ditrysia</taxon>
        <taxon>Papilionoidea</taxon>
        <taxon>Papilionidae</taxon>
        <taxon>Papilioninae</taxon>
        <taxon>Papilio</taxon>
    </lineage>
</organism>